<evidence type="ECO:0000256" key="4">
    <source>
        <dbReference type="ARBA" id="ARBA00022722"/>
    </source>
</evidence>
<dbReference type="AlphaFoldDB" id="A0ABD3Q440"/>
<keyword evidence="8" id="KW-0862">Zinc</keyword>
<dbReference type="PANTHER" id="PTHR46018">
    <property type="entry name" value="ZINC PHOSPHODIESTERASE ELAC PROTEIN 1"/>
    <property type="match status" value="1"/>
</dbReference>
<keyword evidence="6" id="KW-0255">Endonuclease</keyword>
<dbReference type="GO" id="GO:0046872">
    <property type="term" value="F:metal ion binding"/>
    <property type="evidence" value="ECO:0007669"/>
    <property type="project" value="UniProtKB-KW"/>
</dbReference>
<dbReference type="Pfam" id="PF23023">
    <property type="entry name" value="Anti-Pycsar_Apyc1"/>
    <property type="match status" value="1"/>
</dbReference>
<protein>
    <recommendedName>
        <fullName evidence="11">Metallo-beta-lactamase domain-containing protein</fullName>
    </recommendedName>
</protein>
<evidence type="ECO:0000313" key="9">
    <source>
        <dbReference type="EMBL" id="KAL3794973.1"/>
    </source>
</evidence>
<keyword evidence="10" id="KW-1185">Reference proteome</keyword>
<keyword evidence="7" id="KW-0378">Hydrolase</keyword>
<evidence type="ECO:0000256" key="2">
    <source>
        <dbReference type="ARBA" id="ARBA00011738"/>
    </source>
</evidence>
<gene>
    <name evidence="9" type="ORF">ACHAWO_009932</name>
</gene>
<evidence type="ECO:0000313" key="10">
    <source>
        <dbReference type="Proteomes" id="UP001530400"/>
    </source>
</evidence>
<organism evidence="9 10">
    <name type="scientific">Cyclotella atomus</name>
    <dbReference type="NCBI Taxonomy" id="382360"/>
    <lineage>
        <taxon>Eukaryota</taxon>
        <taxon>Sar</taxon>
        <taxon>Stramenopiles</taxon>
        <taxon>Ochrophyta</taxon>
        <taxon>Bacillariophyta</taxon>
        <taxon>Coscinodiscophyceae</taxon>
        <taxon>Thalassiosirophycidae</taxon>
        <taxon>Stephanodiscales</taxon>
        <taxon>Stephanodiscaceae</taxon>
        <taxon>Cyclotella</taxon>
    </lineage>
</organism>
<evidence type="ECO:0000256" key="8">
    <source>
        <dbReference type="ARBA" id="ARBA00022833"/>
    </source>
</evidence>
<comment type="caution">
    <text evidence="9">The sequence shown here is derived from an EMBL/GenBank/DDBJ whole genome shotgun (WGS) entry which is preliminary data.</text>
</comment>
<keyword evidence="3" id="KW-0819">tRNA processing</keyword>
<dbReference type="GO" id="GO:0016787">
    <property type="term" value="F:hydrolase activity"/>
    <property type="evidence" value="ECO:0007669"/>
    <property type="project" value="UniProtKB-KW"/>
</dbReference>
<accession>A0ABD3Q440</accession>
<dbReference type="Proteomes" id="UP001530400">
    <property type="component" value="Unassembled WGS sequence"/>
</dbReference>
<dbReference type="SUPFAM" id="SSF56281">
    <property type="entry name" value="Metallo-hydrolase/oxidoreductase"/>
    <property type="match status" value="1"/>
</dbReference>
<dbReference type="HAMAP" id="MF_01818">
    <property type="entry name" value="RNase_Z_BN"/>
    <property type="match status" value="1"/>
</dbReference>
<reference evidence="9 10" key="1">
    <citation type="submission" date="2024-10" db="EMBL/GenBank/DDBJ databases">
        <title>Updated reference genomes for cyclostephanoid diatoms.</title>
        <authorList>
            <person name="Roberts W.R."/>
            <person name="Alverson A.J."/>
        </authorList>
    </citation>
    <scope>NUCLEOTIDE SEQUENCE [LARGE SCALE GENOMIC DNA]</scope>
    <source>
        <strain evidence="9 10">AJA010-31</strain>
    </source>
</reference>
<dbReference type="PANTHER" id="PTHR46018:SF2">
    <property type="entry name" value="ZINC PHOSPHODIESTERASE ELAC PROTEIN 1"/>
    <property type="match status" value="1"/>
</dbReference>
<comment type="subunit">
    <text evidence="2">Homodimer.</text>
</comment>
<proteinExistence type="inferred from homology"/>
<evidence type="ECO:0008006" key="11">
    <source>
        <dbReference type="Google" id="ProtNLM"/>
    </source>
</evidence>
<evidence type="ECO:0000256" key="3">
    <source>
        <dbReference type="ARBA" id="ARBA00022694"/>
    </source>
</evidence>
<dbReference type="InterPro" id="IPR036866">
    <property type="entry name" value="RibonucZ/Hydroxyglut_hydro"/>
</dbReference>
<dbReference type="EMBL" id="JALLPJ020000338">
    <property type="protein sequence ID" value="KAL3794973.1"/>
    <property type="molecule type" value="Genomic_DNA"/>
</dbReference>
<name>A0ABD3Q440_9STRA</name>
<comment type="cofactor">
    <cofactor evidence="1">
        <name>Zn(2+)</name>
        <dbReference type="ChEBI" id="CHEBI:29105"/>
    </cofactor>
</comment>
<evidence type="ECO:0000256" key="6">
    <source>
        <dbReference type="ARBA" id="ARBA00022759"/>
    </source>
</evidence>
<dbReference type="InterPro" id="IPR013471">
    <property type="entry name" value="RNase_Z/BN"/>
</dbReference>
<evidence type="ECO:0000256" key="5">
    <source>
        <dbReference type="ARBA" id="ARBA00022723"/>
    </source>
</evidence>
<keyword evidence="4" id="KW-0540">Nuclease</keyword>
<sequence>MVSTGKTSLFARRYILPALPPTSQRIRPFRRTTTCLITNINITQRAHFYGTRVKIERDDDPSPSSPSSPIRPYLRTCLTDTSPQNNNEFCISFLGTSSGSPTMHRNASCTALRLGGITHLFDCAEGTSRQLIHSRINLSSITKIFISHLHGDHIYGLISIILEVQVAMKLKKQAYERSSSSHKHTNKKFKQQVVDEKPTLEIYGPPGLYNYICFNLALSLVKMNYLNVVVTELVGGSQERGWMNNTYGGLGGMGNGRRGRRNVYLSHYPEVEIGLLSRRYLEMDKNEETWTISSPPPIDANYLSEMMQQRHGFHELPNEVNSSTRQLYIKAAELDHLKGVQTFGYTVEEQTPPGTIDPKKAMELGLQPSKKYAWLKCGIPVSNDDGSKMIDPSDVLIESFRARKFSFLADHRRVPPAMKELCKDSDVLIHEATLSMKDGEDKIKIRGHNTAYNAGVAGRVTGSKVVVLNHFASVVRDAEDAREVVKEAESGNDGVSQIVASYDFMELWIPRGGFRFDEVKDQSLRDEEGGNDNLLSLLALHEEKLKKTCITFDPFILENNTTISQPTTL</sequence>
<keyword evidence="5" id="KW-0479">Metal-binding</keyword>
<evidence type="ECO:0000256" key="1">
    <source>
        <dbReference type="ARBA" id="ARBA00001947"/>
    </source>
</evidence>
<dbReference type="Gene3D" id="3.60.15.10">
    <property type="entry name" value="Ribonuclease Z/Hydroxyacylglutathione hydrolase-like"/>
    <property type="match status" value="1"/>
</dbReference>
<dbReference type="GO" id="GO:0008033">
    <property type="term" value="P:tRNA processing"/>
    <property type="evidence" value="ECO:0007669"/>
    <property type="project" value="UniProtKB-KW"/>
</dbReference>
<dbReference type="GO" id="GO:0004519">
    <property type="term" value="F:endonuclease activity"/>
    <property type="evidence" value="ECO:0007669"/>
    <property type="project" value="UniProtKB-KW"/>
</dbReference>
<evidence type="ECO:0000256" key="7">
    <source>
        <dbReference type="ARBA" id="ARBA00022801"/>
    </source>
</evidence>